<evidence type="ECO:0000259" key="16">
    <source>
        <dbReference type="Pfam" id="PF10458"/>
    </source>
</evidence>
<evidence type="ECO:0000256" key="5">
    <source>
        <dbReference type="ARBA" id="ARBA00022741"/>
    </source>
</evidence>
<organism evidence="17 18">
    <name type="scientific">Aliikangiella coralliicola</name>
    <dbReference type="NCBI Taxonomy" id="2592383"/>
    <lineage>
        <taxon>Bacteria</taxon>
        <taxon>Pseudomonadati</taxon>
        <taxon>Pseudomonadota</taxon>
        <taxon>Gammaproteobacteria</taxon>
        <taxon>Oceanospirillales</taxon>
        <taxon>Pleioneaceae</taxon>
        <taxon>Aliikangiella</taxon>
    </lineage>
</organism>
<dbReference type="Pfam" id="PF08264">
    <property type="entry name" value="Anticodon_1"/>
    <property type="match status" value="1"/>
</dbReference>
<dbReference type="SUPFAM" id="SSF50677">
    <property type="entry name" value="ValRS/IleRS/LeuRS editing domain"/>
    <property type="match status" value="1"/>
</dbReference>
<dbReference type="Gene3D" id="1.10.287.380">
    <property type="entry name" value="Valyl-tRNA synthetase, C-terminal domain"/>
    <property type="match status" value="1"/>
</dbReference>
<evidence type="ECO:0000256" key="1">
    <source>
        <dbReference type="ARBA" id="ARBA00004496"/>
    </source>
</evidence>
<evidence type="ECO:0000313" key="18">
    <source>
        <dbReference type="Proteomes" id="UP000315439"/>
    </source>
</evidence>
<dbReference type="EC" id="6.1.1.9" evidence="13"/>
<evidence type="ECO:0000256" key="9">
    <source>
        <dbReference type="ARBA" id="ARBA00023146"/>
    </source>
</evidence>
<keyword evidence="8 13" id="KW-0175">Coiled coil</keyword>
<dbReference type="GO" id="GO:0002161">
    <property type="term" value="F:aminoacyl-tRNA deacylase activity"/>
    <property type="evidence" value="ECO:0007669"/>
    <property type="project" value="InterPro"/>
</dbReference>
<comment type="catalytic activity">
    <reaction evidence="10 13">
        <text>tRNA(Val) + L-valine + ATP = L-valyl-tRNA(Val) + AMP + diphosphate</text>
        <dbReference type="Rhea" id="RHEA:10704"/>
        <dbReference type="Rhea" id="RHEA-COMP:9672"/>
        <dbReference type="Rhea" id="RHEA-COMP:9708"/>
        <dbReference type="ChEBI" id="CHEBI:30616"/>
        <dbReference type="ChEBI" id="CHEBI:33019"/>
        <dbReference type="ChEBI" id="CHEBI:57762"/>
        <dbReference type="ChEBI" id="CHEBI:78442"/>
        <dbReference type="ChEBI" id="CHEBI:78537"/>
        <dbReference type="ChEBI" id="CHEBI:456215"/>
        <dbReference type="EC" id="6.1.1.9"/>
    </reaction>
</comment>
<evidence type="ECO:0000256" key="13">
    <source>
        <dbReference type="HAMAP-Rule" id="MF_02004"/>
    </source>
</evidence>
<feature type="domain" description="Methionyl/Valyl/Leucyl/Isoleucyl-tRNA synthetase anticodon-binding" evidence="15">
    <location>
        <begin position="665"/>
        <end position="818"/>
    </location>
</feature>
<dbReference type="PANTHER" id="PTHR11946">
    <property type="entry name" value="VALYL-TRNA SYNTHETASES"/>
    <property type="match status" value="1"/>
</dbReference>
<gene>
    <name evidence="13" type="primary">valS</name>
    <name evidence="17" type="ORF">FLL46_16240</name>
</gene>
<dbReference type="CDD" id="cd07962">
    <property type="entry name" value="Anticodon_Ia_Val"/>
    <property type="match status" value="1"/>
</dbReference>
<dbReference type="FunFam" id="3.40.50.620:FF:000073">
    <property type="entry name" value="Valine--tRNA ligase"/>
    <property type="match status" value="1"/>
</dbReference>
<keyword evidence="7 13" id="KW-0648">Protein biosynthesis</keyword>
<dbReference type="InterPro" id="IPR014729">
    <property type="entry name" value="Rossmann-like_a/b/a_fold"/>
</dbReference>
<evidence type="ECO:0000256" key="10">
    <source>
        <dbReference type="ARBA" id="ARBA00047552"/>
    </source>
</evidence>
<dbReference type="InterPro" id="IPR010978">
    <property type="entry name" value="tRNA-bd_arm"/>
</dbReference>
<dbReference type="RefSeq" id="WP_142932387.1">
    <property type="nucleotide sequence ID" value="NZ_ML660166.1"/>
</dbReference>
<dbReference type="FunFam" id="3.90.740.10:FF:000004">
    <property type="entry name" value="Valine--tRNA ligase"/>
    <property type="match status" value="1"/>
</dbReference>
<evidence type="ECO:0000313" key="17">
    <source>
        <dbReference type="EMBL" id="TQV86464.1"/>
    </source>
</evidence>
<dbReference type="SUPFAM" id="SSF52374">
    <property type="entry name" value="Nucleotidylyl transferase"/>
    <property type="match status" value="1"/>
</dbReference>
<dbReference type="Pfam" id="PF00133">
    <property type="entry name" value="tRNA-synt_1"/>
    <property type="match status" value="1"/>
</dbReference>
<evidence type="ECO:0000256" key="4">
    <source>
        <dbReference type="ARBA" id="ARBA00022598"/>
    </source>
</evidence>
<dbReference type="GO" id="GO:0005524">
    <property type="term" value="F:ATP binding"/>
    <property type="evidence" value="ECO:0007669"/>
    <property type="project" value="UniProtKB-UniRule"/>
</dbReference>
<comment type="domain">
    <text evidence="13">ValRS has two distinct active sites: one for aminoacylation and one for editing. The misactivated threonine is translocated from the active site to the editing site.</text>
</comment>
<dbReference type="SUPFAM" id="SSF47323">
    <property type="entry name" value="Anticodon-binding domain of a subclass of class I aminoacyl-tRNA synthetases"/>
    <property type="match status" value="1"/>
</dbReference>
<keyword evidence="3 13" id="KW-0963">Cytoplasm</keyword>
<dbReference type="FunFam" id="1.10.730.10:FF:000007">
    <property type="entry name" value="Valine--tRNA ligase"/>
    <property type="match status" value="1"/>
</dbReference>
<keyword evidence="6 13" id="KW-0067">ATP-binding</keyword>
<dbReference type="OrthoDB" id="9810365at2"/>
<dbReference type="FunFam" id="3.90.740.10:FF:000003">
    <property type="entry name" value="Valine--tRNA ligase"/>
    <property type="match status" value="1"/>
</dbReference>
<dbReference type="InterPro" id="IPR009008">
    <property type="entry name" value="Val/Leu/Ile-tRNA-synth_edit"/>
</dbReference>
<keyword evidence="9 13" id="KW-0030">Aminoacyl-tRNA synthetase</keyword>
<keyword evidence="18" id="KW-1185">Reference proteome</keyword>
<feature type="domain" description="Valyl-tRNA synthetase tRNA-binding arm" evidence="16">
    <location>
        <begin position="875"/>
        <end position="939"/>
    </location>
</feature>
<dbReference type="GO" id="GO:0004832">
    <property type="term" value="F:valine-tRNA ligase activity"/>
    <property type="evidence" value="ECO:0007669"/>
    <property type="project" value="UniProtKB-UniRule"/>
</dbReference>
<feature type="short sequence motif" description="'HIGH' region" evidence="13">
    <location>
        <begin position="40"/>
        <end position="50"/>
    </location>
</feature>
<evidence type="ECO:0000256" key="3">
    <source>
        <dbReference type="ARBA" id="ARBA00022490"/>
    </source>
</evidence>
<feature type="coiled-coil region" evidence="13">
    <location>
        <begin position="873"/>
        <end position="942"/>
    </location>
</feature>
<dbReference type="Pfam" id="PF10458">
    <property type="entry name" value="Val_tRNA-synt_C"/>
    <property type="match status" value="1"/>
</dbReference>
<dbReference type="PANTHER" id="PTHR11946:SF93">
    <property type="entry name" value="VALINE--TRNA LIGASE, CHLOROPLASTIC_MITOCHONDRIAL 2"/>
    <property type="match status" value="1"/>
</dbReference>
<dbReference type="GO" id="GO:0005829">
    <property type="term" value="C:cytosol"/>
    <property type="evidence" value="ECO:0007669"/>
    <property type="project" value="TreeGrafter"/>
</dbReference>
<dbReference type="Proteomes" id="UP000315439">
    <property type="component" value="Unassembled WGS sequence"/>
</dbReference>
<dbReference type="InterPro" id="IPR013155">
    <property type="entry name" value="M/V/L/I-tRNA-synth_anticd-bd"/>
</dbReference>
<sequence>MDKSYTPQNIEQKWYDTWENKEYFKASGQGDPYCILIPPPNVTGSLHMGHAFQHTIMDALTRYHRMKGDDTLWQCGTDHAGIATQMVVERLLNAEGKKRTDFSREEFIEKVWQWKETSGGTISQQMRRLGDSPDWAREAFTMDDDLSNAVQEVFIKLHQEGIIYRGKRLVNWDPKFQSAISDLEVENHDEKGSLWHFRYPLADGVKTADGKDHLIVATTRPETMLGDTAVAVHPEDERYKNLIGQFVILPLVNRKIPVVADDYVDREFGTGCVKITPAHDFNDYEVGKRHNLPLVNIMSPQAKILAQAEVFEFGGKPIENYDNQLPQKYAGLDRFDARKLIIEEFDSLGLLEKIDDHALKVPRGDRSGDVIEPLLTDQWYVAVESLAKPAIDAVKQGEIKFIPENWDKTYYHWMENIQDWCISRQLWWGHRIPAWYDDQGNVYVGRSESEVRQENNLDQSVSLKQDNDVLDTWFSSALWPFATMGWPEETPELEKFVPSSVLVTGFDIIFFWVARMIMMTMKFTGKVPFKEIYITGLIKDEHGNKMSKSKGNVLDPIDLIDGIDLNSLVAKRTSGMMNPKIAEQIEKRTRKQFADGIEAYGTDALRTTFCALASTSRDINFDLGRVEGYRNYCNKLWNAARYVLMNTEGEDCGKDNTDFELSIADRWIISKLQDAIVTFEKQIKEYRFDLATQTLYEFSRSDYCDWYLELSKPILYNDNYSAEQKRGTRHTLINVLETTMRLLHPMMPFITEEIWQRLKPMVNASSDSIMVASFPEFNESLRDQKAIDDLEWLQKLIVGVRNIRGELNVSPAKPVNVLLKNANENDRRCLQEYRGFLSALAKLESIDEVSEQAPPSATALAGEMEVLVPLAGLIDVAAEVGRLNKEIEKLEKENKRLSGKLGNANFVERAPAEVVAKEKEKLAQAEISLAKLKDQKNQLESL</sequence>
<dbReference type="PRINTS" id="PR00986">
    <property type="entry name" value="TRNASYNTHVAL"/>
</dbReference>
<dbReference type="Gene3D" id="3.90.740.10">
    <property type="entry name" value="Valyl/Leucyl/Isoleucyl-tRNA synthetase, editing domain"/>
    <property type="match status" value="1"/>
</dbReference>
<evidence type="ECO:0000256" key="12">
    <source>
        <dbReference type="ARBA" id="ARBA00060830"/>
    </source>
</evidence>
<dbReference type="FunFam" id="1.10.287.380:FF:000001">
    <property type="entry name" value="Valine--tRNA ligase"/>
    <property type="match status" value="1"/>
</dbReference>
<name>A0A545UAH1_9GAMM</name>
<dbReference type="InterPro" id="IPR033705">
    <property type="entry name" value="Anticodon_Ia_Val"/>
</dbReference>
<dbReference type="NCBIfam" id="TIGR00422">
    <property type="entry name" value="valS"/>
    <property type="match status" value="1"/>
</dbReference>
<comment type="function">
    <text evidence="11 13">Catalyzes the attachment of valine to tRNA(Val). As ValRS can inadvertently accommodate and process structurally similar amino acids such as threonine, to avoid such errors, it has a 'posttransfer' editing activity that hydrolyzes mischarged Thr-tRNA(Val) in a tRNA-dependent manner.</text>
</comment>
<evidence type="ECO:0000256" key="8">
    <source>
        <dbReference type="ARBA" id="ARBA00023054"/>
    </source>
</evidence>
<dbReference type="GO" id="GO:0006438">
    <property type="term" value="P:valyl-tRNA aminoacylation"/>
    <property type="evidence" value="ECO:0007669"/>
    <property type="project" value="UniProtKB-UniRule"/>
</dbReference>
<dbReference type="FunFam" id="3.40.50.620:FF:000020">
    <property type="entry name" value="Valine--tRNA ligase, mitochondrial"/>
    <property type="match status" value="1"/>
</dbReference>
<keyword evidence="4 13" id="KW-0436">Ligase</keyword>
<proteinExistence type="inferred from homology"/>
<feature type="binding site" evidence="13">
    <location>
        <position position="548"/>
    </location>
    <ligand>
        <name>ATP</name>
        <dbReference type="ChEBI" id="CHEBI:30616"/>
    </ligand>
</feature>
<dbReference type="NCBIfam" id="NF004349">
    <property type="entry name" value="PRK05729.1"/>
    <property type="match status" value="1"/>
</dbReference>
<comment type="caution">
    <text evidence="17">The sequence shown here is derived from an EMBL/GenBank/DDBJ whole genome shotgun (WGS) entry which is preliminary data.</text>
</comment>
<dbReference type="InterPro" id="IPR002300">
    <property type="entry name" value="aa-tRNA-synth_Ia"/>
</dbReference>
<dbReference type="EMBL" id="VIKS01000010">
    <property type="protein sequence ID" value="TQV86464.1"/>
    <property type="molecule type" value="Genomic_DNA"/>
</dbReference>
<evidence type="ECO:0000256" key="11">
    <source>
        <dbReference type="ARBA" id="ARBA00055630"/>
    </source>
</evidence>
<comment type="similarity">
    <text evidence="12 13">Belongs to the class-I aminoacyl-tRNA synthetase family. ValS type 1 subfamily.</text>
</comment>
<dbReference type="SUPFAM" id="SSF46589">
    <property type="entry name" value="tRNA-binding arm"/>
    <property type="match status" value="1"/>
</dbReference>
<feature type="short sequence motif" description="'KMSKS' region" evidence="13">
    <location>
        <begin position="545"/>
        <end position="549"/>
    </location>
</feature>
<keyword evidence="5 13" id="KW-0547">Nucleotide-binding</keyword>
<comment type="subcellular location">
    <subcellularLocation>
        <location evidence="1 13">Cytoplasm</location>
    </subcellularLocation>
</comment>
<comment type="subunit">
    <text evidence="2 13">Monomer.</text>
</comment>
<dbReference type="Gene3D" id="3.40.50.620">
    <property type="entry name" value="HUPs"/>
    <property type="match status" value="2"/>
</dbReference>
<dbReference type="HAMAP" id="MF_02004">
    <property type="entry name" value="Val_tRNA_synth_type1"/>
    <property type="match status" value="1"/>
</dbReference>
<reference evidence="17 18" key="1">
    <citation type="submission" date="2019-07" db="EMBL/GenBank/DDBJ databases">
        <title>Draft genome for Aliikangiella sp. M105.</title>
        <authorList>
            <person name="Wang G."/>
        </authorList>
    </citation>
    <scope>NUCLEOTIDE SEQUENCE [LARGE SCALE GENOMIC DNA]</scope>
    <source>
        <strain evidence="17 18">M105</strain>
    </source>
</reference>
<dbReference type="InterPro" id="IPR001412">
    <property type="entry name" value="aa-tRNA-synth_I_CS"/>
</dbReference>
<dbReference type="InterPro" id="IPR009080">
    <property type="entry name" value="tRNAsynth_Ia_anticodon-bd"/>
</dbReference>
<dbReference type="InterPro" id="IPR002303">
    <property type="entry name" value="Valyl-tRNA_ligase"/>
</dbReference>
<dbReference type="Gene3D" id="1.10.730.10">
    <property type="entry name" value="Isoleucyl-tRNA Synthetase, Domain 1"/>
    <property type="match status" value="1"/>
</dbReference>
<dbReference type="InterPro" id="IPR019499">
    <property type="entry name" value="Val-tRNA_synth_tRNA-bd"/>
</dbReference>
<dbReference type="PROSITE" id="PS00178">
    <property type="entry name" value="AA_TRNA_LIGASE_I"/>
    <property type="match status" value="1"/>
</dbReference>
<protein>
    <recommendedName>
        <fullName evidence="13">Valine--tRNA ligase</fullName>
        <ecNumber evidence="13">6.1.1.9</ecNumber>
    </recommendedName>
    <alternativeName>
        <fullName evidence="13">Valyl-tRNA synthetase</fullName>
        <shortName evidence="13">ValRS</shortName>
    </alternativeName>
</protein>
<dbReference type="CDD" id="cd00817">
    <property type="entry name" value="ValRS_core"/>
    <property type="match status" value="1"/>
</dbReference>
<evidence type="ECO:0000256" key="2">
    <source>
        <dbReference type="ARBA" id="ARBA00011245"/>
    </source>
</evidence>
<accession>A0A545UAH1</accession>
<evidence type="ECO:0000259" key="15">
    <source>
        <dbReference type="Pfam" id="PF08264"/>
    </source>
</evidence>
<evidence type="ECO:0000256" key="6">
    <source>
        <dbReference type="ARBA" id="ARBA00022840"/>
    </source>
</evidence>
<dbReference type="InterPro" id="IPR037118">
    <property type="entry name" value="Val-tRNA_synth_C_sf"/>
</dbReference>
<comment type="domain">
    <text evidence="13">The C-terminal coiled-coil domain is crucial for aminoacylation activity.</text>
</comment>
<evidence type="ECO:0000256" key="7">
    <source>
        <dbReference type="ARBA" id="ARBA00022917"/>
    </source>
</evidence>
<feature type="domain" description="Aminoacyl-tRNA synthetase class Ia" evidence="14">
    <location>
        <begin position="13"/>
        <end position="622"/>
    </location>
</feature>
<dbReference type="AlphaFoldDB" id="A0A545UAH1"/>
<evidence type="ECO:0000259" key="14">
    <source>
        <dbReference type="Pfam" id="PF00133"/>
    </source>
</evidence>